<dbReference type="PATRIC" id="fig|157838.3.peg.2634"/>
<dbReference type="STRING" id="157838.AN964_11960"/>
<accession>A0A0Q3WYB8</accession>
<sequence>MLKMAQCQHLFKHPQTGTFPSKESVLFFVFQVCNSTRPKPVVVFLQITYQLILLALKFGTDSPTSAMAFVYADIEWIQFFDEQAVDKILRTNALKWCFK</sequence>
<dbReference type="EMBL" id="LJJC01000004">
    <property type="protein sequence ID" value="KQL54141.1"/>
    <property type="molecule type" value="Genomic_DNA"/>
</dbReference>
<reference evidence="1 2" key="1">
    <citation type="submission" date="2015-09" db="EMBL/GenBank/DDBJ databases">
        <title>Genome sequencing project for genomic taxonomy and phylogenomics of Bacillus-like bacteria.</title>
        <authorList>
            <person name="Liu B."/>
            <person name="Wang J."/>
            <person name="Zhu Y."/>
            <person name="Liu G."/>
            <person name="Chen Q."/>
            <person name="Chen Z."/>
            <person name="Lan J."/>
            <person name="Che J."/>
            <person name="Ge C."/>
            <person name="Shi H."/>
            <person name="Pan Z."/>
            <person name="Liu X."/>
        </authorList>
    </citation>
    <scope>NUCLEOTIDE SEQUENCE [LARGE SCALE GENOMIC DNA]</scope>
    <source>
        <strain evidence="1 2">LMG 18435</strain>
    </source>
</reference>
<evidence type="ECO:0000313" key="1">
    <source>
        <dbReference type="EMBL" id="KQL54141.1"/>
    </source>
</evidence>
<keyword evidence="2" id="KW-1185">Reference proteome</keyword>
<dbReference type="AlphaFoldDB" id="A0A0Q3WYB8"/>
<evidence type="ECO:0000313" key="2">
    <source>
        <dbReference type="Proteomes" id="UP000051888"/>
    </source>
</evidence>
<dbReference type="Proteomes" id="UP000051888">
    <property type="component" value="Unassembled WGS sequence"/>
</dbReference>
<proteinExistence type="predicted"/>
<comment type="caution">
    <text evidence="1">The sequence shown here is derived from an EMBL/GenBank/DDBJ whole genome shotgun (WGS) entry which is preliminary data.</text>
</comment>
<evidence type="ECO:0008006" key="3">
    <source>
        <dbReference type="Google" id="ProtNLM"/>
    </source>
</evidence>
<dbReference type="RefSeq" id="WP_055739896.1">
    <property type="nucleotide sequence ID" value="NZ_JAAIWL010000009.1"/>
</dbReference>
<name>A0A0Q3WYB8_9BACI</name>
<gene>
    <name evidence="1" type="ORF">AN964_11960</name>
</gene>
<protein>
    <recommendedName>
        <fullName evidence="3">Amidohydrolase-related domain-containing protein</fullName>
    </recommendedName>
</protein>
<organism evidence="1 2">
    <name type="scientific">Heyndrickxia shackletonii</name>
    <dbReference type="NCBI Taxonomy" id="157838"/>
    <lineage>
        <taxon>Bacteria</taxon>
        <taxon>Bacillati</taxon>
        <taxon>Bacillota</taxon>
        <taxon>Bacilli</taxon>
        <taxon>Bacillales</taxon>
        <taxon>Bacillaceae</taxon>
        <taxon>Heyndrickxia</taxon>
    </lineage>
</organism>